<dbReference type="Pfam" id="PF13561">
    <property type="entry name" value="adh_short_C2"/>
    <property type="match status" value="1"/>
</dbReference>
<protein>
    <submittedName>
        <fullName evidence="4">NAD(P)-dependent oxidoreductase</fullName>
    </submittedName>
</protein>
<feature type="region of interest" description="Disordered" evidence="3">
    <location>
        <begin position="1"/>
        <end position="67"/>
    </location>
</feature>
<dbReference type="CDD" id="cd05233">
    <property type="entry name" value="SDR_c"/>
    <property type="match status" value="1"/>
</dbReference>
<comment type="caution">
    <text evidence="4">The sequence shown here is derived from an EMBL/GenBank/DDBJ whole genome shotgun (WGS) entry which is preliminary data.</text>
</comment>
<evidence type="ECO:0000256" key="2">
    <source>
        <dbReference type="ARBA" id="ARBA00023002"/>
    </source>
</evidence>
<accession>A0A317E3Y9</accession>
<dbReference type="PANTHER" id="PTHR42760">
    <property type="entry name" value="SHORT-CHAIN DEHYDROGENASES/REDUCTASES FAMILY MEMBER"/>
    <property type="match status" value="1"/>
</dbReference>
<dbReference type="AlphaFoldDB" id="A0A317E3Y9"/>
<dbReference type="FunFam" id="3.40.50.720:FF:000173">
    <property type="entry name" value="3-oxoacyl-[acyl-carrier protein] reductase"/>
    <property type="match status" value="1"/>
</dbReference>
<dbReference type="OrthoDB" id="20590at2"/>
<organism evidence="4 5">
    <name type="scientific">Zavarzinia compransoris</name>
    <dbReference type="NCBI Taxonomy" id="1264899"/>
    <lineage>
        <taxon>Bacteria</taxon>
        <taxon>Pseudomonadati</taxon>
        <taxon>Pseudomonadota</taxon>
        <taxon>Alphaproteobacteria</taxon>
        <taxon>Rhodospirillales</taxon>
        <taxon>Zavarziniaceae</taxon>
        <taxon>Zavarzinia</taxon>
    </lineage>
</organism>
<dbReference type="EMBL" id="QGLF01000004">
    <property type="protein sequence ID" value="PWR19775.1"/>
    <property type="molecule type" value="Genomic_DNA"/>
</dbReference>
<comment type="similarity">
    <text evidence="1">Belongs to the short-chain dehydrogenases/reductases (SDR) family.</text>
</comment>
<dbReference type="Gene3D" id="3.40.50.720">
    <property type="entry name" value="NAD(P)-binding Rossmann-like Domain"/>
    <property type="match status" value="1"/>
</dbReference>
<dbReference type="GO" id="GO:0030497">
    <property type="term" value="P:fatty acid elongation"/>
    <property type="evidence" value="ECO:0007669"/>
    <property type="project" value="TreeGrafter"/>
</dbReference>
<evidence type="ECO:0000313" key="5">
    <source>
        <dbReference type="Proteomes" id="UP000246077"/>
    </source>
</evidence>
<dbReference type="GO" id="GO:0016616">
    <property type="term" value="F:oxidoreductase activity, acting on the CH-OH group of donors, NAD or NADP as acceptor"/>
    <property type="evidence" value="ECO:0007669"/>
    <property type="project" value="TreeGrafter"/>
</dbReference>
<sequence>MVPDPHAVQPPDPAAFRRLRHPRPAPPRRRPGPRRRPARPDLDRAQPRRPQARRPARRQHHLRGVPAVSRGTLIVTGGGRGIGAAICRRAAQAGYAVAVNYAADIHAARAVVDEIAGAGGRALAIPGDIADEGAVAALFAAAEVLGPLAGLVNNAGITGGFSAVADLDAGMAARVLAVNVLGTMIACREAVRRLAHSRGGPGGAIVNISSRAAETGGAHEWVHYAASKGAVNSFTIGLAREVADDGIRVNAVAPGLIDSDLHAAAGDPGRPARMAPLIPMKRAGTGEEVAEAVLWLLSPAASYVTGAILNVGGGR</sequence>
<evidence type="ECO:0000256" key="1">
    <source>
        <dbReference type="ARBA" id="ARBA00006484"/>
    </source>
</evidence>
<reference evidence="5" key="1">
    <citation type="submission" date="2018-05" db="EMBL/GenBank/DDBJ databases">
        <title>Zavarzinia sp. HR-AS.</title>
        <authorList>
            <person name="Lee Y."/>
            <person name="Jeon C.O."/>
        </authorList>
    </citation>
    <scope>NUCLEOTIDE SEQUENCE [LARGE SCALE GENOMIC DNA]</scope>
    <source>
        <strain evidence="5">DSM 1231</strain>
    </source>
</reference>
<evidence type="ECO:0000256" key="3">
    <source>
        <dbReference type="SAM" id="MobiDB-lite"/>
    </source>
</evidence>
<dbReference type="PANTHER" id="PTHR42760:SF40">
    <property type="entry name" value="3-OXOACYL-[ACYL-CARRIER-PROTEIN] REDUCTASE, CHLOROPLASTIC"/>
    <property type="match status" value="1"/>
</dbReference>
<proteinExistence type="inferred from homology"/>
<keyword evidence="5" id="KW-1185">Reference proteome</keyword>
<dbReference type="Proteomes" id="UP000246077">
    <property type="component" value="Unassembled WGS sequence"/>
</dbReference>
<name>A0A317E3Y9_9PROT</name>
<gene>
    <name evidence="4" type="ORF">DKG75_15045</name>
</gene>
<dbReference type="PRINTS" id="PR00081">
    <property type="entry name" value="GDHRDH"/>
</dbReference>
<evidence type="ECO:0000313" key="4">
    <source>
        <dbReference type="EMBL" id="PWR19775.1"/>
    </source>
</evidence>
<keyword evidence="2" id="KW-0560">Oxidoreductase</keyword>
<dbReference type="InterPro" id="IPR036291">
    <property type="entry name" value="NAD(P)-bd_dom_sf"/>
</dbReference>
<dbReference type="SUPFAM" id="SSF51735">
    <property type="entry name" value="NAD(P)-binding Rossmann-fold domains"/>
    <property type="match status" value="1"/>
</dbReference>
<feature type="compositionally biased region" description="Basic residues" evidence="3">
    <location>
        <begin position="50"/>
        <end position="63"/>
    </location>
</feature>
<dbReference type="PRINTS" id="PR00080">
    <property type="entry name" value="SDRFAMILY"/>
</dbReference>
<feature type="compositionally biased region" description="Basic residues" evidence="3">
    <location>
        <begin position="17"/>
        <end position="37"/>
    </location>
</feature>
<dbReference type="InterPro" id="IPR002347">
    <property type="entry name" value="SDR_fam"/>
</dbReference>